<protein>
    <recommendedName>
        <fullName evidence="11">Porin</fullName>
    </recommendedName>
</protein>
<dbReference type="GO" id="GO:0006811">
    <property type="term" value="P:monoatomic ion transport"/>
    <property type="evidence" value="ECO:0007669"/>
    <property type="project" value="UniProtKB-KW"/>
</dbReference>
<reference evidence="9 10" key="1">
    <citation type="submission" date="2019-12" db="EMBL/GenBank/DDBJ databases">
        <title>Genome sequencing and assembly of endphytes of Porphyra tenera.</title>
        <authorList>
            <person name="Park J.M."/>
            <person name="Shin R."/>
            <person name="Jo S.H."/>
        </authorList>
    </citation>
    <scope>NUCLEOTIDE SEQUENCE [LARGE SCALE GENOMIC DNA]</scope>
    <source>
        <strain evidence="9 10">GPM4</strain>
    </source>
</reference>
<keyword evidence="10" id="KW-1185">Reference proteome</keyword>
<evidence type="ECO:0000256" key="8">
    <source>
        <dbReference type="SAM" id="SignalP"/>
    </source>
</evidence>
<dbReference type="SUPFAM" id="SSF56935">
    <property type="entry name" value="Porins"/>
    <property type="match status" value="1"/>
</dbReference>
<dbReference type="OrthoDB" id="6378467at2"/>
<name>A0A857JFS9_9ALTE</name>
<evidence type="ECO:0000256" key="7">
    <source>
        <dbReference type="ARBA" id="ARBA00023237"/>
    </source>
</evidence>
<dbReference type="KEGG" id="pmes:FX988_00740"/>
<organism evidence="9 10">
    <name type="scientific">Paraglaciecola mesophila</name>
    <dbReference type="NCBI Taxonomy" id="197222"/>
    <lineage>
        <taxon>Bacteria</taxon>
        <taxon>Pseudomonadati</taxon>
        <taxon>Pseudomonadota</taxon>
        <taxon>Gammaproteobacteria</taxon>
        <taxon>Alteromonadales</taxon>
        <taxon>Alteromonadaceae</taxon>
        <taxon>Paraglaciecola</taxon>
    </lineage>
</organism>
<dbReference type="GO" id="GO:0046930">
    <property type="term" value="C:pore complex"/>
    <property type="evidence" value="ECO:0007669"/>
    <property type="project" value="UniProtKB-KW"/>
</dbReference>
<gene>
    <name evidence="9" type="ORF">FX988_00740</name>
</gene>
<keyword evidence="5" id="KW-0406">Ion transport</keyword>
<keyword evidence="4 8" id="KW-0732">Signal</keyword>
<dbReference type="Gene3D" id="2.40.160.10">
    <property type="entry name" value="Porin"/>
    <property type="match status" value="1"/>
</dbReference>
<feature type="signal peptide" evidence="8">
    <location>
        <begin position="1"/>
        <end position="22"/>
    </location>
</feature>
<feature type="chain" id="PRO_5032839313" description="Porin" evidence="8">
    <location>
        <begin position="23"/>
        <end position="343"/>
    </location>
</feature>
<proteinExistence type="predicted"/>
<evidence type="ECO:0000313" key="10">
    <source>
        <dbReference type="Proteomes" id="UP000464524"/>
    </source>
</evidence>
<dbReference type="AlphaFoldDB" id="A0A857JFS9"/>
<evidence type="ECO:0000256" key="2">
    <source>
        <dbReference type="ARBA" id="ARBA00022452"/>
    </source>
</evidence>
<keyword evidence="1" id="KW-0813">Transport</keyword>
<sequence length="343" mass="37290">MKKSMLALAMLSPLAASQSAHAEVTAYGRVLYNIIKDDTTDDLYFGRHEFAESTIGVKGSVEYNDLTFGAQVEIGLDEGVSNILHDGTNSRNRIQEIWVQGKFGKVKMGTGASITWIVSDVDQSGTWWSDPLGMSQRFGSTRRGPAGESQTPFVTTQSIFLERFVYESPTFLDGAKFYAQYGEDSSYEIAVKYKANGWRVNAWSTDFGDANNDEDPQANIDGNSTEGFFGSKSGYGILAGYLHDSGVNFSATYGVADRVAGGDSDFLNWKLGYTQGKHAVSYSMGNYGAEDASGIDGPAHTRTTVAYHFVPVAGVRFWAQATKGDTDEEESFNAFAVGGMVQF</sequence>
<dbReference type="InterPro" id="IPR023614">
    <property type="entry name" value="Porin_dom_sf"/>
</dbReference>
<keyword evidence="2" id="KW-1134">Transmembrane beta strand</keyword>
<evidence type="ECO:0000256" key="1">
    <source>
        <dbReference type="ARBA" id="ARBA00022448"/>
    </source>
</evidence>
<evidence type="ECO:0000256" key="4">
    <source>
        <dbReference type="ARBA" id="ARBA00022729"/>
    </source>
</evidence>
<keyword evidence="7" id="KW-0998">Cell outer membrane</keyword>
<keyword evidence="3" id="KW-0812">Transmembrane</keyword>
<dbReference type="GO" id="GO:0015288">
    <property type="term" value="F:porin activity"/>
    <property type="evidence" value="ECO:0007669"/>
    <property type="project" value="UniProtKB-KW"/>
</dbReference>
<dbReference type="RefSeq" id="WP_160178393.1">
    <property type="nucleotide sequence ID" value="NZ_CP047656.1"/>
</dbReference>
<evidence type="ECO:0008006" key="11">
    <source>
        <dbReference type="Google" id="ProtNLM"/>
    </source>
</evidence>
<dbReference type="EMBL" id="CP047656">
    <property type="protein sequence ID" value="QHJ10526.1"/>
    <property type="molecule type" value="Genomic_DNA"/>
</dbReference>
<keyword evidence="2" id="KW-0472">Membrane</keyword>
<evidence type="ECO:0000313" key="9">
    <source>
        <dbReference type="EMBL" id="QHJ10526.1"/>
    </source>
</evidence>
<evidence type="ECO:0000256" key="5">
    <source>
        <dbReference type="ARBA" id="ARBA00023065"/>
    </source>
</evidence>
<evidence type="ECO:0000256" key="6">
    <source>
        <dbReference type="ARBA" id="ARBA00023114"/>
    </source>
</evidence>
<dbReference type="PANTHER" id="PTHR34501">
    <property type="entry name" value="PROTEIN YDDL-RELATED"/>
    <property type="match status" value="1"/>
</dbReference>
<keyword evidence="6" id="KW-0626">Porin</keyword>
<dbReference type="InterPro" id="IPR050298">
    <property type="entry name" value="Gram-neg_bact_OMP"/>
</dbReference>
<accession>A0A857JFS9</accession>
<dbReference type="PANTHER" id="PTHR34501:SF9">
    <property type="entry name" value="MAJOR OUTER MEMBRANE PROTEIN P.IA"/>
    <property type="match status" value="1"/>
</dbReference>
<evidence type="ECO:0000256" key="3">
    <source>
        <dbReference type="ARBA" id="ARBA00022692"/>
    </source>
</evidence>
<dbReference type="Proteomes" id="UP000464524">
    <property type="component" value="Chromosome"/>
</dbReference>